<evidence type="ECO:0000313" key="1">
    <source>
        <dbReference type="EMBL" id="KPQ34024.1"/>
    </source>
</evidence>
<dbReference type="Proteomes" id="UP000050465">
    <property type="component" value="Unassembled WGS sequence"/>
</dbReference>
<organism evidence="1 2">
    <name type="scientific">Phormidesmis priestleyi Ana</name>
    <dbReference type="NCBI Taxonomy" id="1666911"/>
    <lineage>
        <taxon>Bacteria</taxon>
        <taxon>Bacillati</taxon>
        <taxon>Cyanobacteriota</taxon>
        <taxon>Cyanophyceae</taxon>
        <taxon>Leptolyngbyales</taxon>
        <taxon>Leptolyngbyaceae</taxon>
        <taxon>Phormidesmis</taxon>
    </lineage>
</organism>
<evidence type="ECO:0008006" key="3">
    <source>
        <dbReference type="Google" id="ProtNLM"/>
    </source>
</evidence>
<dbReference type="AlphaFoldDB" id="A0A0P8BK07"/>
<accession>A0A0P8BK07</accession>
<sequence length="125" mass="13572">MGVLGESSVVLIPAVGKSFGSVATDSNLKRFRNSPPERIGVGGEYDYNGLAKRVARCFQQHFGDEVAQLKVRQRGCVVILTGVVSSRRLLNRLVSLANTVEGAALVELYRVTFTEDELVTACRVS</sequence>
<comment type="caution">
    <text evidence="1">The sequence shown here is derived from an EMBL/GenBank/DDBJ whole genome shotgun (WGS) entry which is preliminary data.</text>
</comment>
<gene>
    <name evidence="1" type="ORF">HLUCCA11_16505</name>
</gene>
<name>A0A0P8BK07_9CYAN</name>
<dbReference type="EMBL" id="LJZR01000024">
    <property type="protein sequence ID" value="KPQ34024.1"/>
    <property type="molecule type" value="Genomic_DNA"/>
</dbReference>
<reference evidence="1 2" key="1">
    <citation type="submission" date="2015-09" db="EMBL/GenBank/DDBJ databases">
        <title>Identification and resolution of microdiversity through metagenomic sequencing of parallel consortia.</title>
        <authorList>
            <person name="Nelson W.C."/>
            <person name="Romine M.F."/>
            <person name="Lindemann S.R."/>
        </authorList>
    </citation>
    <scope>NUCLEOTIDE SEQUENCE [LARGE SCALE GENOMIC DNA]</scope>
    <source>
        <strain evidence="1">Ana</strain>
    </source>
</reference>
<proteinExistence type="predicted"/>
<evidence type="ECO:0000313" key="2">
    <source>
        <dbReference type="Proteomes" id="UP000050465"/>
    </source>
</evidence>
<protein>
    <recommendedName>
        <fullName evidence="3">Phospholipid-binding protein</fullName>
    </recommendedName>
</protein>
<dbReference type="STRING" id="1666911.HLUCCA11_16505"/>